<dbReference type="Gene3D" id="3.40.50.720">
    <property type="entry name" value="NAD(P)-binding Rossmann-like Domain"/>
    <property type="match status" value="1"/>
</dbReference>
<accession>A0A0C2MHN0</accession>
<dbReference type="InterPro" id="IPR036291">
    <property type="entry name" value="NAD(P)-bd_dom_sf"/>
</dbReference>
<dbReference type="InterPro" id="IPR001509">
    <property type="entry name" value="Epimerase_deHydtase"/>
</dbReference>
<evidence type="ECO:0000259" key="1">
    <source>
        <dbReference type="Pfam" id="PF01370"/>
    </source>
</evidence>
<organism evidence="2 3">
    <name type="scientific">Thelohanellus kitauei</name>
    <name type="common">Myxosporean</name>
    <dbReference type="NCBI Taxonomy" id="669202"/>
    <lineage>
        <taxon>Eukaryota</taxon>
        <taxon>Metazoa</taxon>
        <taxon>Cnidaria</taxon>
        <taxon>Myxozoa</taxon>
        <taxon>Myxosporea</taxon>
        <taxon>Bivalvulida</taxon>
        <taxon>Platysporina</taxon>
        <taxon>Myxobolidae</taxon>
        <taxon>Thelohanellus</taxon>
    </lineage>
</organism>
<feature type="domain" description="NAD-dependent epimerase/dehydratase" evidence="1">
    <location>
        <begin position="9"/>
        <end position="104"/>
    </location>
</feature>
<dbReference type="PANTHER" id="PTHR43238:SF1">
    <property type="entry name" value="GDP-L-FUCOSE SYNTHASE"/>
    <property type="match status" value="1"/>
</dbReference>
<dbReference type="EMBL" id="JWZT01004559">
    <property type="protein sequence ID" value="KII63849.1"/>
    <property type="molecule type" value="Genomic_DNA"/>
</dbReference>
<proteinExistence type="predicted"/>
<dbReference type="GO" id="GO:0050577">
    <property type="term" value="F:GDP-L-fucose synthase activity"/>
    <property type="evidence" value="ECO:0007669"/>
    <property type="project" value="TreeGrafter"/>
</dbReference>
<gene>
    <name evidence="2" type="ORF">RF11_05871</name>
</gene>
<keyword evidence="3" id="KW-1185">Reference proteome</keyword>
<name>A0A0C2MHN0_THEKT</name>
<dbReference type="OrthoDB" id="202470at2759"/>
<evidence type="ECO:0000313" key="3">
    <source>
        <dbReference type="Proteomes" id="UP000031668"/>
    </source>
</evidence>
<protein>
    <submittedName>
        <fullName evidence="2">Putative GDP-L-fucose synthase</fullName>
    </submittedName>
</protein>
<dbReference type="Pfam" id="PF01370">
    <property type="entry name" value="Epimerase"/>
    <property type="match status" value="1"/>
</dbReference>
<dbReference type="SUPFAM" id="SSF51735">
    <property type="entry name" value="NAD(P)-binding Rossmann-fold domains"/>
    <property type="match status" value="1"/>
</dbReference>
<reference evidence="2 3" key="1">
    <citation type="journal article" date="2014" name="Genome Biol. Evol.">
        <title>The genome of the myxosporean Thelohanellus kitauei shows adaptations to nutrient acquisition within its fish host.</title>
        <authorList>
            <person name="Yang Y."/>
            <person name="Xiong J."/>
            <person name="Zhou Z."/>
            <person name="Huo F."/>
            <person name="Miao W."/>
            <person name="Ran C."/>
            <person name="Liu Y."/>
            <person name="Zhang J."/>
            <person name="Feng J."/>
            <person name="Wang M."/>
            <person name="Wang M."/>
            <person name="Wang L."/>
            <person name="Yao B."/>
        </authorList>
    </citation>
    <scope>NUCLEOTIDE SEQUENCE [LARGE SCALE GENOMIC DNA]</scope>
    <source>
        <strain evidence="2">Wuqing</strain>
    </source>
</reference>
<comment type="caution">
    <text evidence="2">The sequence shown here is derived from an EMBL/GenBank/DDBJ whole genome shotgun (WGS) entry which is preliminary data.</text>
</comment>
<evidence type="ECO:0000313" key="2">
    <source>
        <dbReference type="EMBL" id="KII63849.1"/>
    </source>
</evidence>
<dbReference type="AlphaFoldDB" id="A0A0C2MHN0"/>
<dbReference type="PANTHER" id="PTHR43238">
    <property type="entry name" value="GDP-L-FUCOSE SYNTHASE"/>
    <property type="match status" value="1"/>
</dbReference>
<sequence>MEIKEARTVLVTGKDGMLATALAEYVKSLSLESEFKYVGYEDADLTDYSQTKNVFAKFQPSHVIHLLSLNKGLYYRLDNQVKIMIKTQSINQNISKACAKFGVHFTLHRLRNA</sequence>
<dbReference type="Proteomes" id="UP000031668">
    <property type="component" value="Unassembled WGS sequence"/>
</dbReference>